<accession>A0A0C3AQ01</accession>
<reference evidence="2 3" key="1">
    <citation type="submission" date="2014-04" db="EMBL/GenBank/DDBJ databases">
        <authorList>
            <consortium name="DOE Joint Genome Institute"/>
            <person name="Kuo A."/>
            <person name="Tarkka M."/>
            <person name="Buscot F."/>
            <person name="Kohler A."/>
            <person name="Nagy L.G."/>
            <person name="Floudas D."/>
            <person name="Copeland A."/>
            <person name="Barry K.W."/>
            <person name="Cichocki N."/>
            <person name="Veneault-Fourrey C."/>
            <person name="LaButti K."/>
            <person name="Lindquist E.A."/>
            <person name="Lipzen A."/>
            <person name="Lundell T."/>
            <person name="Morin E."/>
            <person name="Murat C."/>
            <person name="Sun H."/>
            <person name="Tunlid A."/>
            <person name="Henrissat B."/>
            <person name="Grigoriev I.V."/>
            <person name="Hibbett D.S."/>
            <person name="Martin F."/>
            <person name="Nordberg H.P."/>
            <person name="Cantor M.N."/>
            <person name="Hua S.X."/>
        </authorList>
    </citation>
    <scope>NUCLEOTIDE SEQUENCE [LARGE SCALE GENOMIC DNA]</scope>
    <source>
        <strain evidence="2 3">F 1598</strain>
    </source>
</reference>
<feature type="region of interest" description="Disordered" evidence="1">
    <location>
        <begin position="79"/>
        <end position="99"/>
    </location>
</feature>
<name>A0A0C3AQ01_PILCF</name>
<dbReference type="InParanoid" id="A0A0C3AQ01"/>
<gene>
    <name evidence="2" type="ORF">PILCRDRAFT_826857</name>
</gene>
<keyword evidence="3" id="KW-1185">Reference proteome</keyword>
<protein>
    <submittedName>
        <fullName evidence="2">Uncharacterized protein</fullName>
    </submittedName>
</protein>
<reference evidence="3" key="2">
    <citation type="submission" date="2015-01" db="EMBL/GenBank/DDBJ databases">
        <title>Evolutionary Origins and Diversification of the Mycorrhizal Mutualists.</title>
        <authorList>
            <consortium name="DOE Joint Genome Institute"/>
            <consortium name="Mycorrhizal Genomics Consortium"/>
            <person name="Kohler A."/>
            <person name="Kuo A."/>
            <person name="Nagy L.G."/>
            <person name="Floudas D."/>
            <person name="Copeland A."/>
            <person name="Barry K.W."/>
            <person name="Cichocki N."/>
            <person name="Veneault-Fourrey C."/>
            <person name="LaButti K."/>
            <person name="Lindquist E.A."/>
            <person name="Lipzen A."/>
            <person name="Lundell T."/>
            <person name="Morin E."/>
            <person name="Murat C."/>
            <person name="Riley R."/>
            <person name="Ohm R."/>
            <person name="Sun H."/>
            <person name="Tunlid A."/>
            <person name="Henrissat B."/>
            <person name="Grigoriev I.V."/>
            <person name="Hibbett D.S."/>
            <person name="Martin F."/>
        </authorList>
    </citation>
    <scope>NUCLEOTIDE SEQUENCE [LARGE SCALE GENOMIC DNA]</scope>
    <source>
        <strain evidence="3">F 1598</strain>
    </source>
</reference>
<evidence type="ECO:0000313" key="3">
    <source>
        <dbReference type="Proteomes" id="UP000054166"/>
    </source>
</evidence>
<sequence>MHCQLDRRRALRGWRPGPHPHVEHIPRPPCAHEVLAHVPLQTAVSALQRQKACGTDAGIRYEEFESMCEAHVTRPQPHTVGLKQSAMPPAQPKKNKRGPAHLIPFRRRNAPRPPMKNRKIPKSKIGRWRSELSALSRYAMTNDTSVWVTKPSASSITRLESRNLKSSSERLSEALKNLVDLANIFDGEIAQQIFDCCKEQMDKMDSLRLEFKATTDADLWTGLAMIDGLEDCLEDSIKASIKASAKKFTTKMLDLLEAQKLSKINSVAPPTEPAPL</sequence>
<proteinExistence type="predicted"/>
<organism evidence="2 3">
    <name type="scientific">Piloderma croceum (strain F 1598)</name>
    <dbReference type="NCBI Taxonomy" id="765440"/>
    <lineage>
        <taxon>Eukaryota</taxon>
        <taxon>Fungi</taxon>
        <taxon>Dikarya</taxon>
        <taxon>Basidiomycota</taxon>
        <taxon>Agaricomycotina</taxon>
        <taxon>Agaricomycetes</taxon>
        <taxon>Agaricomycetidae</taxon>
        <taxon>Atheliales</taxon>
        <taxon>Atheliaceae</taxon>
        <taxon>Piloderma</taxon>
    </lineage>
</organism>
<dbReference type="AlphaFoldDB" id="A0A0C3AQ01"/>
<evidence type="ECO:0000256" key="1">
    <source>
        <dbReference type="SAM" id="MobiDB-lite"/>
    </source>
</evidence>
<dbReference type="Proteomes" id="UP000054166">
    <property type="component" value="Unassembled WGS sequence"/>
</dbReference>
<dbReference type="HOGENOM" id="CLU_1008701_0_0_1"/>
<evidence type="ECO:0000313" key="2">
    <source>
        <dbReference type="EMBL" id="KIM76003.1"/>
    </source>
</evidence>
<feature type="region of interest" description="Disordered" evidence="1">
    <location>
        <begin position="1"/>
        <end position="20"/>
    </location>
</feature>
<dbReference type="EMBL" id="KN833040">
    <property type="protein sequence ID" value="KIM76003.1"/>
    <property type="molecule type" value="Genomic_DNA"/>
</dbReference>